<sequence length="139" mass="15308">MLFVQTIAQTIKFVGFTVEHAKTGCMPNASTTTCALTMEYSWKCRIGGRSIINIESYTTDADKKKVGDCAVAMRNDCELVEIPSQQAVIVEPHASAKLAIEQQSDVLGKWYYPAKQTSENGHRLVDLLYADEQSSASGR</sequence>
<keyword evidence="2" id="KW-1185">Reference proteome</keyword>
<organism evidence="1 2">
    <name type="scientific">Necator americanus</name>
    <name type="common">Human hookworm</name>
    <dbReference type="NCBI Taxonomy" id="51031"/>
    <lineage>
        <taxon>Eukaryota</taxon>
        <taxon>Metazoa</taxon>
        <taxon>Ecdysozoa</taxon>
        <taxon>Nematoda</taxon>
        <taxon>Chromadorea</taxon>
        <taxon>Rhabditida</taxon>
        <taxon>Rhabditina</taxon>
        <taxon>Rhabditomorpha</taxon>
        <taxon>Strongyloidea</taxon>
        <taxon>Ancylostomatidae</taxon>
        <taxon>Bunostominae</taxon>
        <taxon>Necator</taxon>
    </lineage>
</organism>
<accession>A0ABR1CAM7</accession>
<name>A0ABR1CAM7_NECAM</name>
<proteinExistence type="predicted"/>
<dbReference type="Proteomes" id="UP001303046">
    <property type="component" value="Unassembled WGS sequence"/>
</dbReference>
<protein>
    <submittedName>
        <fullName evidence="1">Uncharacterized protein</fullName>
    </submittedName>
</protein>
<dbReference type="EMBL" id="JAVFWL010000002">
    <property type="protein sequence ID" value="KAK6735538.1"/>
    <property type="molecule type" value="Genomic_DNA"/>
</dbReference>
<gene>
    <name evidence="1" type="primary">Necator_chrII.g6427</name>
    <name evidence="1" type="ORF">RB195_018634</name>
</gene>
<comment type="caution">
    <text evidence="1">The sequence shown here is derived from an EMBL/GenBank/DDBJ whole genome shotgun (WGS) entry which is preliminary data.</text>
</comment>
<reference evidence="1 2" key="1">
    <citation type="submission" date="2023-08" db="EMBL/GenBank/DDBJ databases">
        <title>A Necator americanus chromosomal reference genome.</title>
        <authorList>
            <person name="Ilik V."/>
            <person name="Petrzelkova K.J."/>
            <person name="Pardy F."/>
            <person name="Fuh T."/>
            <person name="Niatou-Singa F.S."/>
            <person name="Gouil Q."/>
            <person name="Baker L."/>
            <person name="Ritchie M.E."/>
            <person name="Jex A.R."/>
            <person name="Gazzola D."/>
            <person name="Li H."/>
            <person name="Toshio Fujiwara R."/>
            <person name="Zhan B."/>
            <person name="Aroian R.V."/>
            <person name="Pafco B."/>
            <person name="Schwarz E.M."/>
        </authorList>
    </citation>
    <scope>NUCLEOTIDE SEQUENCE [LARGE SCALE GENOMIC DNA]</scope>
    <source>
        <strain evidence="1 2">Aroian</strain>
        <tissue evidence="1">Whole animal</tissue>
    </source>
</reference>
<evidence type="ECO:0000313" key="2">
    <source>
        <dbReference type="Proteomes" id="UP001303046"/>
    </source>
</evidence>
<evidence type="ECO:0000313" key="1">
    <source>
        <dbReference type="EMBL" id="KAK6735538.1"/>
    </source>
</evidence>